<evidence type="ECO:0000256" key="1">
    <source>
        <dbReference type="SAM" id="Phobius"/>
    </source>
</evidence>
<name>A0AAW1C7U1_CROAD</name>
<evidence type="ECO:0000313" key="3">
    <source>
        <dbReference type="Proteomes" id="UP001474421"/>
    </source>
</evidence>
<dbReference type="Proteomes" id="UP001474421">
    <property type="component" value="Unassembled WGS sequence"/>
</dbReference>
<keyword evidence="1" id="KW-0472">Membrane</keyword>
<dbReference type="AlphaFoldDB" id="A0AAW1C7U1"/>
<comment type="caution">
    <text evidence="2">The sequence shown here is derived from an EMBL/GenBank/DDBJ whole genome shotgun (WGS) entry which is preliminary data.</text>
</comment>
<accession>A0AAW1C7U1</accession>
<organism evidence="2 3">
    <name type="scientific">Crotalus adamanteus</name>
    <name type="common">Eastern diamondback rattlesnake</name>
    <dbReference type="NCBI Taxonomy" id="8729"/>
    <lineage>
        <taxon>Eukaryota</taxon>
        <taxon>Metazoa</taxon>
        <taxon>Chordata</taxon>
        <taxon>Craniata</taxon>
        <taxon>Vertebrata</taxon>
        <taxon>Euteleostomi</taxon>
        <taxon>Lepidosauria</taxon>
        <taxon>Squamata</taxon>
        <taxon>Bifurcata</taxon>
        <taxon>Unidentata</taxon>
        <taxon>Episquamata</taxon>
        <taxon>Toxicofera</taxon>
        <taxon>Serpentes</taxon>
        <taxon>Colubroidea</taxon>
        <taxon>Viperidae</taxon>
        <taxon>Crotalinae</taxon>
        <taxon>Crotalus</taxon>
    </lineage>
</organism>
<feature type="transmembrane region" description="Helical" evidence="1">
    <location>
        <begin position="6"/>
        <end position="21"/>
    </location>
</feature>
<dbReference type="EMBL" id="JAOTOJ010000001">
    <property type="protein sequence ID" value="KAK9410564.1"/>
    <property type="molecule type" value="Genomic_DNA"/>
</dbReference>
<keyword evidence="3" id="KW-1185">Reference proteome</keyword>
<evidence type="ECO:0000313" key="2">
    <source>
        <dbReference type="EMBL" id="KAK9410564.1"/>
    </source>
</evidence>
<sequence length="58" mass="6881">MENSLIMYLVFLYFMFALQYNKKQNAHNIEMAIGSRETQIQLNPGINYIKLEKVQINL</sequence>
<proteinExistence type="predicted"/>
<reference evidence="2 3" key="1">
    <citation type="journal article" date="2024" name="Proc. Natl. Acad. Sci. U.S.A.">
        <title>The genetic regulatory architecture and epigenomic basis for age-related changes in rattlesnake venom.</title>
        <authorList>
            <person name="Hogan M.P."/>
            <person name="Holding M.L."/>
            <person name="Nystrom G.S."/>
            <person name="Colston T.J."/>
            <person name="Bartlett D.A."/>
            <person name="Mason A.J."/>
            <person name="Ellsworth S.A."/>
            <person name="Rautsaw R.M."/>
            <person name="Lawrence K.C."/>
            <person name="Strickland J.L."/>
            <person name="He B."/>
            <person name="Fraser P."/>
            <person name="Margres M.J."/>
            <person name="Gilbert D.M."/>
            <person name="Gibbs H.L."/>
            <person name="Parkinson C.L."/>
            <person name="Rokyta D.R."/>
        </authorList>
    </citation>
    <scope>NUCLEOTIDE SEQUENCE [LARGE SCALE GENOMIC DNA]</scope>
    <source>
        <strain evidence="2">DRR0105</strain>
    </source>
</reference>
<keyword evidence="1" id="KW-0812">Transmembrane</keyword>
<keyword evidence="1" id="KW-1133">Transmembrane helix</keyword>
<gene>
    <name evidence="2" type="ORF">NXF25_001739</name>
</gene>
<protein>
    <submittedName>
        <fullName evidence="2">Uncharacterized protein</fullName>
    </submittedName>
</protein>